<dbReference type="GeneID" id="71983632"/>
<evidence type="ECO:0000313" key="2">
    <source>
        <dbReference type="EMBL" id="UJO14268.1"/>
    </source>
</evidence>
<keyword evidence="3" id="KW-1185">Reference proteome</keyword>
<organism evidence="2 3">
    <name type="scientific">Passalora fulva</name>
    <name type="common">Tomato leaf mold</name>
    <name type="synonym">Cladosporium fulvum</name>
    <dbReference type="NCBI Taxonomy" id="5499"/>
    <lineage>
        <taxon>Eukaryota</taxon>
        <taxon>Fungi</taxon>
        <taxon>Dikarya</taxon>
        <taxon>Ascomycota</taxon>
        <taxon>Pezizomycotina</taxon>
        <taxon>Dothideomycetes</taxon>
        <taxon>Dothideomycetidae</taxon>
        <taxon>Mycosphaerellales</taxon>
        <taxon>Mycosphaerellaceae</taxon>
        <taxon>Fulvia</taxon>
    </lineage>
</organism>
<feature type="region of interest" description="Disordered" evidence="1">
    <location>
        <begin position="49"/>
        <end position="193"/>
    </location>
</feature>
<sequence length="415" mass="47168">MATSPQSSRMPSHYEFRKSKKRPADTAAEAPAPAKLVKTDLKLDIKGAAERVKQSSRPSASANTTNKNVFEQRDKTLRAEKKPATPSERPTSDKRAIAGLTRAPAHPRVTQKRDVPPNIISDTKATAKHVGTQRKLKSAMKKSSDASGPRPKKRAKFKEEEPADLDPDDLEPSFPPPMFTPQAPPGYPPEIRDPTDKIQFLEYQVEYLKKHPPEEKIWALEAIIEGLLDDLANNARLKPLLKTAKAEEWKLREACDDRVANERVRFEKRLAEATEAFEKKTSIKTEANSRLQKKYLDLKEEMRALQNSNAELRAQQTDQQEKQNAANTKGQQKMQHLEEKLALSQQQNQHLKEQDALSQQQIEHQETKTALRDAYNAQLKEFIVKAEKQVPTPVRVYKGWDSTFSVEKILAWMKD</sequence>
<feature type="region of interest" description="Disordered" evidence="1">
    <location>
        <begin position="1"/>
        <end position="35"/>
    </location>
</feature>
<evidence type="ECO:0000256" key="1">
    <source>
        <dbReference type="SAM" id="MobiDB-lite"/>
    </source>
</evidence>
<feature type="compositionally biased region" description="Polar residues" evidence="1">
    <location>
        <begin position="55"/>
        <end position="69"/>
    </location>
</feature>
<feature type="compositionally biased region" description="Basic residues" evidence="1">
    <location>
        <begin position="131"/>
        <end position="140"/>
    </location>
</feature>
<dbReference type="RefSeq" id="XP_047758634.1">
    <property type="nucleotide sequence ID" value="XM_047902902.1"/>
</dbReference>
<gene>
    <name evidence="2" type="ORF">CLAFUR5_03754</name>
</gene>
<dbReference type="Proteomes" id="UP000756132">
    <property type="component" value="Chromosome 2"/>
</dbReference>
<accession>A0A9Q8LBB1</accession>
<proteinExistence type="predicted"/>
<reference evidence="2" key="2">
    <citation type="journal article" date="2022" name="Microb. Genom.">
        <title>A chromosome-scale genome assembly of the tomato pathogen Cladosporium fulvum reveals a compartmentalized genome architecture and the presence of a dispensable chromosome.</title>
        <authorList>
            <person name="Zaccaron A.Z."/>
            <person name="Chen L.H."/>
            <person name="Samaras A."/>
            <person name="Stergiopoulos I."/>
        </authorList>
    </citation>
    <scope>NUCLEOTIDE SEQUENCE</scope>
    <source>
        <strain evidence="2">Race5_Kim</strain>
    </source>
</reference>
<feature type="compositionally biased region" description="Low complexity" evidence="1">
    <location>
        <begin position="25"/>
        <end position="34"/>
    </location>
</feature>
<feature type="compositionally biased region" description="Pro residues" evidence="1">
    <location>
        <begin position="173"/>
        <end position="188"/>
    </location>
</feature>
<feature type="region of interest" description="Disordered" evidence="1">
    <location>
        <begin position="312"/>
        <end position="365"/>
    </location>
</feature>
<protein>
    <submittedName>
        <fullName evidence="2">Uncharacterized protein</fullName>
    </submittedName>
</protein>
<reference evidence="2" key="1">
    <citation type="submission" date="2021-12" db="EMBL/GenBank/DDBJ databases">
        <authorList>
            <person name="Zaccaron A."/>
            <person name="Stergiopoulos I."/>
        </authorList>
    </citation>
    <scope>NUCLEOTIDE SEQUENCE</scope>
    <source>
        <strain evidence="2">Race5_Kim</strain>
    </source>
</reference>
<feature type="compositionally biased region" description="Polar residues" evidence="1">
    <location>
        <begin position="312"/>
        <end position="334"/>
    </location>
</feature>
<dbReference type="EMBL" id="CP090164">
    <property type="protein sequence ID" value="UJO14268.1"/>
    <property type="molecule type" value="Genomic_DNA"/>
</dbReference>
<feature type="compositionally biased region" description="Acidic residues" evidence="1">
    <location>
        <begin position="161"/>
        <end position="171"/>
    </location>
</feature>
<dbReference type="AlphaFoldDB" id="A0A9Q8LBB1"/>
<feature type="compositionally biased region" description="Basic and acidic residues" evidence="1">
    <location>
        <begin position="70"/>
        <end position="83"/>
    </location>
</feature>
<evidence type="ECO:0000313" key="3">
    <source>
        <dbReference type="Proteomes" id="UP000756132"/>
    </source>
</evidence>
<feature type="compositionally biased region" description="Polar residues" evidence="1">
    <location>
        <begin position="1"/>
        <end position="10"/>
    </location>
</feature>
<name>A0A9Q8LBB1_PASFU</name>
<dbReference type="KEGG" id="ffu:CLAFUR5_03754"/>